<organism evidence="1 2">
    <name type="scientific">Pleurodeles waltl</name>
    <name type="common">Iberian ribbed newt</name>
    <dbReference type="NCBI Taxonomy" id="8319"/>
    <lineage>
        <taxon>Eukaryota</taxon>
        <taxon>Metazoa</taxon>
        <taxon>Chordata</taxon>
        <taxon>Craniata</taxon>
        <taxon>Vertebrata</taxon>
        <taxon>Euteleostomi</taxon>
        <taxon>Amphibia</taxon>
        <taxon>Batrachia</taxon>
        <taxon>Caudata</taxon>
        <taxon>Salamandroidea</taxon>
        <taxon>Salamandridae</taxon>
        <taxon>Pleurodelinae</taxon>
        <taxon>Pleurodeles</taxon>
    </lineage>
</organism>
<accession>A0AAV7NTQ2</accession>
<sequence>MPRGNVLERRRPRGYLRCRIIRPGRTFQEKTDQGNARYCRALKKAGRSSWRGRCIRCRHHRSRGRRTVRP</sequence>
<keyword evidence="2" id="KW-1185">Reference proteome</keyword>
<evidence type="ECO:0000313" key="2">
    <source>
        <dbReference type="Proteomes" id="UP001066276"/>
    </source>
</evidence>
<gene>
    <name evidence="1" type="ORF">NDU88_006523</name>
</gene>
<protein>
    <submittedName>
        <fullName evidence="1">Uncharacterized protein</fullName>
    </submittedName>
</protein>
<reference evidence="1" key="1">
    <citation type="journal article" date="2022" name="bioRxiv">
        <title>Sequencing and chromosome-scale assembly of the giantPleurodeles waltlgenome.</title>
        <authorList>
            <person name="Brown T."/>
            <person name="Elewa A."/>
            <person name="Iarovenko S."/>
            <person name="Subramanian E."/>
            <person name="Araus A.J."/>
            <person name="Petzold A."/>
            <person name="Susuki M."/>
            <person name="Suzuki K.-i.T."/>
            <person name="Hayashi T."/>
            <person name="Toyoda A."/>
            <person name="Oliveira C."/>
            <person name="Osipova E."/>
            <person name="Leigh N.D."/>
            <person name="Simon A."/>
            <person name="Yun M.H."/>
        </authorList>
    </citation>
    <scope>NUCLEOTIDE SEQUENCE</scope>
    <source>
        <strain evidence="1">20211129_DDA</strain>
        <tissue evidence="1">Liver</tissue>
    </source>
</reference>
<name>A0AAV7NTQ2_PLEWA</name>
<comment type="caution">
    <text evidence="1">The sequence shown here is derived from an EMBL/GenBank/DDBJ whole genome shotgun (WGS) entry which is preliminary data.</text>
</comment>
<dbReference type="Proteomes" id="UP001066276">
    <property type="component" value="Chromosome 8"/>
</dbReference>
<dbReference type="AlphaFoldDB" id="A0AAV7NTQ2"/>
<evidence type="ECO:0000313" key="1">
    <source>
        <dbReference type="EMBL" id="KAJ1118330.1"/>
    </source>
</evidence>
<dbReference type="EMBL" id="JANPWB010000012">
    <property type="protein sequence ID" value="KAJ1118330.1"/>
    <property type="molecule type" value="Genomic_DNA"/>
</dbReference>
<proteinExistence type="predicted"/>